<dbReference type="Pfam" id="PF00069">
    <property type="entry name" value="Pkinase"/>
    <property type="match status" value="1"/>
</dbReference>
<dbReference type="PANTHER" id="PTHR11042:SF190">
    <property type="entry name" value="MITOSIS INHIBITOR PROTEIN KINASE MIK1"/>
    <property type="match status" value="1"/>
</dbReference>
<evidence type="ECO:0000256" key="4">
    <source>
        <dbReference type="ARBA" id="ARBA00022840"/>
    </source>
</evidence>
<dbReference type="InterPro" id="IPR000719">
    <property type="entry name" value="Prot_kinase_dom"/>
</dbReference>
<dbReference type="PANTHER" id="PTHR11042">
    <property type="entry name" value="EUKARYOTIC TRANSLATION INITIATION FACTOR 2-ALPHA KINASE EIF2-ALPHA KINASE -RELATED"/>
    <property type="match status" value="1"/>
</dbReference>
<evidence type="ECO:0000256" key="1">
    <source>
        <dbReference type="ARBA" id="ARBA00022679"/>
    </source>
</evidence>
<dbReference type="SUPFAM" id="SSF56112">
    <property type="entry name" value="Protein kinase-like (PK-like)"/>
    <property type="match status" value="1"/>
</dbReference>
<gene>
    <name evidence="6" type="ORF">AAF712_003980</name>
</gene>
<evidence type="ECO:0000256" key="2">
    <source>
        <dbReference type="ARBA" id="ARBA00022741"/>
    </source>
</evidence>
<comment type="caution">
    <text evidence="6">The sequence shown here is derived from an EMBL/GenBank/DDBJ whole genome shotgun (WGS) entry which is preliminary data.</text>
</comment>
<dbReference type="PROSITE" id="PS50011">
    <property type="entry name" value="PROTEIN_KINASE_DOM"/>
    <property type="match status" value="1"/>
</dbReference>
<evidence type="ECO:0000256" key="3">
    <source>
        <dbReference type="ARBA" id="ARBA00022777"/>
    </source>
</evidence>
<dbReference type="InterPro" id="IPR011009">
    <property type="entry name" value="Kinase-like_dom_sf"/>
</dbReference>
<proteinExistence type="predicted"/>
<accession>A0ABR3A4U7</accession>
<protein>
    <recommendedName>
        <fullName evidence="5">Protein kinase domain-containing protein</fullName>
    </recommendedName>
</protein>
<evidence type="ECO:0000313" key="6">
    <source>
        <dbReference type="EMBL" id="KAL0068987.1"/>
    </source>
</evidence>
<dbReference type="Gene3D" id="1.10.510.10">
    <property type="entry name" value="Transferase(Phosphotransferase) domain 1"/>
    <property type="match status" value="1"/>
</dbReference>
<keyword evidence="7" id="KW-1185">Reference proteome</keyword>
<evidence type="ECO:0000313" key="7">
    <source>
        <dbReference type="Proteomes" id="UP001437256"/>
    </source>
</evidence>
<reference evidence="6 7" key="1">
    <citation type="submission" date="2024-05" db="EMBL/GenBank/DDBJ databases">
        <title>A draft genome resource for the thread blight pathogen Marasmius tenuissimus strain MS-2.</title>
        <authorList>
            <person name="Yulfo-Soto G.E."/>
            <person name="Baruah I.K."/>
            <person name="Amoako-Attah I."/>
            <person name="Bukari Y."/>
            <person name="Meinhardt L.W."/>
            <person name="Bailey B.A."/>
            <person name="Cohen S.P."/>
        </authorList>
    </citation>
    <scope>NUCLEOTIDE SEQUENCE [LARGE SCALE GENOMIC DNA]</scope>
    <source>
        <strain evidence="6 7">MS-2</strain>
    </source>
</reference>
<sequence>MRRYRPRNYRFLVPKQPYRIHDINSVPERQELGDMDSLCPRQATTAWCRHPADPLDGSFLTLVVEEPLPIDQISKDGDAQFRSREVIIFLNQHGIDLFPIGHPTQAPACSGGMGETSRPVWCKLVHERELNNFKALEPLDPGTHCIATLLIEPHLLPTDQHLITMLDYGPSLFLYTAYPSWARERLCGKAIHTIALQLCEAIAFLHSHCFFHLDIKPDNLAFDHITSRLTVLDLGWTIHSAFKKPGVYFATGTRDFAPPEVFAWFEWEAMDEDDPTPSPPSFDPRKADVWAIGNVISILLYSDVEQVDDGAELVEFSQWLMQHAPKDRPTIEEALKRLEEVAAPS</sequence>
<dbReference type="InterPro" id="IPR050339">
    <property type="entry name" value="CC_SR_Kinase"/>
</dbReference>
<organism evidence="6 7">
    <name type="scientific">Marasmius tenuissimus</name>
    <dbReference type="NCBI Taxonomy" id="585030"/>
    <lineage>
        <taxon>Eukaryota</taxon>
        <taxon>Fungi</taxon>
        <taxon>Dikarya</taxon>
        <taxon>Basidiomycota</taxon>
        <taxon>Agaricomycotina</taxon>
        <taxon>Agaricomycetes</taxon>
        <taxon>Agaricomycetidae</taxon>
        <taxon>Agaricales</taxon>
        <taxon>Marasmiineae</taxon>
        <taxon>Marasmiaceae</taxon>
        <taxon>Marasmius</taxon>
    </lineage>
</organism>
<evidence type="ECO:0000259" key="5">
    <source>
        <dbReference type="PROSITE" id="PS50011"/>
    </source>
</evidence>
<feature type="domain" description="Protein kinase" evidence="5">
    <location>
        <begin position="70"/>
        <end position="345"/>
    </location>
</feature>
<keyword evidence="1" id="KW-0808">Transferase</keyword>
<name>A0ABR3A4U7_9AGAR</name>
<keyword evidence="3" id="KW-0418">Kinase</keyword>
<dbReference type="Proteomes" id="UP001437256">
    <property type="component" value="Unassembled WGS sequence"/>
</dbReference>
<keyword evidence="2" id="KW-0547">Nucleotide-binding</keyword>
<dbReference type="SMART" id="SM00220">
    <property type="entry name" value="S_TKc"/>
    <property type="match status" value="1"/>
</dbReference>
<dbReference type="EMBL" id="JBBXMP010000015">
    <property type="protein sequence ID" value="KAL0068987.1"/>
    <property type="molecule type" value="Genomic_DNA"/>
</dbReference>
<keyword evidence="4" id="KW-0067">ATP-binding</keyword>